<keyword evidence="2" id="KW-1185">Reference proteome</keyword>
<proteinExistence type="predicted"/>
<evidence type="ECO:0000313" key="2">
    <source>
        <dbReference type="Proteomes" id="UP001281410"/>
    </source>
</evidence>
<dbReference type="AlphaFoldDB" id="A0AAD9ZZH7"/>
<organism evidence="1 2">
    <name type="scientific">Dipteronia sinensis</name>
    <dbReference type="NCBI Taxonomy" id="43782"/>
    <lineage>
        <taxon>Eukaryota</taxon>
        <taxon>Viridiplantae</taxon>
        <taxon>Streptophyta</taxon>
        <taxon>Embryophyta</taxon>
        <taxon>Tracheophyta</taxon>
        <taxon>Spermatophyta</taxon>
        <taxon>Magnoliopsida</taxon>
        <taxon>eudicotyledons</taxon>
        <taxon>Gunneridae</taxon>
        <taxon>Pentapetalae</taxon>
        <taxon>rosids</taxon>
        <taxon>malvids</taxon>
        <taxon>Sapindales</taxon>
        <taxon>Sapindaceae</taxon>
        <taxon>Hippocastanoideae</taxon>
        <taxon>Acereae</taxon>
        <taxon>Dipteronia</taxon>
    </lineage>
</organism>
<dbReference type="InterPro" id="IPR052343">
    <property type="entry name" value="Retrotransposon-Effector_Assoc"/>
</dbReference>
<comment type="caution">
    <text evidence="1">The sequence shown here is derived from an EMBL/GenBank/DDBJ whole genome shotgun (WGS) entry which is preliminary data.</text>
</comment>
<dbReference type="EMBL" id="JANJYJ010000007">
    <property type="protein sequence ID" value="KAK3197898.1"/>
    <property type="molecule type" value="Genomic_DNA"/>
</dbReference>
<dbReference type="Proteomes" id="UP001281410">
    <property type="component" value="Unassembled WGS sequence"/>
</dbReference>
<gene>
    <name evidence="1" type="ORF">Dsin_021313</name>
</gene>
<sequence>MLNIPIMRANVYQLSETWTNQATNAIEGGNQAELSREGDLVSVLKTVEEGETLACMKSSIYQTRKEGSKNCYSNKKHDMQLKVEEEERKRVLRSLGGSFLTRGVGVDAVGSVGGLISLWNEVFFIFKSSESNNRCIILVEELIIPMKDVVLCNVYASNVEMKERNCGTSLLGLKPRFPCLGVSDDTSTRCLILEDFMRFIKEFHGDSSNIKDLNRTFIALIPKTGKPNSMKDFRPISLVGLMYKMLAKVLANRMKKVMESIIEDTQMAFVKTQQIMDSFIIANEINHS</sequence>
<reference evidence="1" key="1">
    <citation type="journal article" date="2023" name="Plant J.">
        <title>Genome sequences and population genomics provide insights into the demographic history, inbreeding, and mutation load of two 'living fossil' tree species of Dipteronia.</title>
        <authorList>
            <person name="Feng Y."/>
            <person name="Comes H.P."/>
            <person name="Chen J."/>
            <person name="Zhu S."/>
            <person name="Lu R."/>
            <person name="Zhang X."/>
            <person name="Li P."/>
            <person name="Qiu J."/>
            <person name="Olsen K.M."/>
            <person name="Qiu Y."/>
        </authorList>
    </citation>
    <scope>NUCLEOTIDE SEQUENCE</scope>
    <source>
        <strain evidence="1">NBL</strain>
    </source>
</reference>
<evidence type="ECO:0008006" key="3">
    <source>
        <dbReference type="Google" id="ProtNLM"/>
    </source>
</evidence>
<accession>A0AAD9ZZH7</accession>
<evidence type="ECO:0000313" key="1">
    <source>
        <dbReference type="EMBL" id="KAK3197898.1"/>
    </source>
</evidence>
<dbReference type="PANTHER" id="PTHR46890:SF48">
    <property type="entry name" value="RNA-DIRECTED DNA POLYMERASE"/>
    <property type="match status" value="1"/>
</dbReference>
<dbReference type="PANTHER" id="PTHR46890">
    <property type="entry name" value="NON-LTR RETROLELEMENT REVERSE TRANSCRIPTASE-LIKE PROTEIN-RELATED"/>
    <property type="match status" value="1"/>
</dbReference>
<name>A0AAD9ZZH7_9ROSI</name>
<protein>
    <recommendedName>
        <fullName evidence="3">Reverse transcriptase domain-containing protein</fullName>
    </recommendedName>
</protein>